<dbReference type="RefSeq" id="WP_344161029.1">
    <property type="nucleotide sequence ID" value="NZ_BAAANF010000022.1"/>
</dbReference>
<dbReference type="PANTHER" id="PTHR21661:SF35">
    <property type="entry name" value="EPOXIDE HYDROLASE"/>
    <property type="match status" value="1"/>
</dbReference>
<dbReference type="PANTHER" id="PTHR21661">
    <property type="entry name" value="EPOXIDE HYDROLASE 1-RELATED"/>
    <property type="match status" value="1"/>
</dbReference>
<keyword evidence="3" id="KW-0378">Hydrolase</keyword>
<evidence type="ECO:0000256" key="1">
    <source>
        <dbReference type="ARBA" id="ARBA00010088"/>
    </source>
</evidence>
<dbReference type="Proteomes" id="UP001500280">
    <property type="component" value="Unassembled WGS sequence"/>
</dbReference>
<dbReference type="SUPFAM" id="SSF53474">
    <property type="entry name" value="alpha/beta-Hydrolases"/>
    <property type="match status" value="1"/>
</dbReference>
<reference evidence="6" key="1">
    <citation type="journal article" date="2019" name="Int. J. Syst. Evol. Microbiol.">
        <title>The Global Catalogue of Microorganisms (GCM) 10K type strain sequencing project: providing services to taxonomists for standard genome sequencing and annotation.</title>
        <authorList>
            <consortium name="The Broad Institute Genomics Platform"/>
            <consortium name="The Broad Institute Genome Sequencing Center for Infectious Disease"/>
            <person name="Wu L."/>
            <person name="Ma J."/>
        </authorList>
    </citation>
    <scope>NUCLEOTIDE SEQUENCE [LARGE SCALE GENOMIC DNA]</scope>
    <source>
        <strain evidence="6">JCM 14307</strain>
    </source>
</reference>
<dbReference type="InterPro" id="IPR029058">
    <property type="entry name" value="AB_hydrolase_fold"/>
</dbReference>
<accession>A0ABP4USW1</accession>
<sequence>MAGSAELTPYVIEVPEEQLTDLRRRLAGIRSRLEPDLQKLVDYWRDEYDWRAWERRLNQYPQYTTTIDGTNVHFLHIRSPRPTAFPLILSHGWPGSIVEYVDVIGPLTDLGYDLVIPSLPGYTWSGPTPDRGWGPRRIARAWAALMERLGYHRYGAAGNDWGSHIAPELGRVAPDAVTGVHVTQLFCFPEGEWLAYPPSVEPDRTALSAADREALDGLRDLQRSSSCYAHVHAQRPHVLATALNDSPVGLLDWNRQVMGDLDPDTLLTHITAYWLTGTAASAMQLYAEYARQPAPGAPTTVPLAVSSFRDDLTPIRAYATRDHANITTWTQHNTGGHYAAHQAPDLLIEDLHTFFTSYR</sequence>
<evidence type="ECO:0000259" key="4">
    <source>
        <dbReference type="Pfam" id="PF06441"/>
    </source>
</evidence>
<keyword evidence="6" id="KW-1185">Reference proteome</keyword>
<evidence type="ECO:0000256" key="2">
    <source>
        <dbReference type="ARBA" id="ARBA00022797"/>
    </source>
</evidence>
<organism evidence="5 6">
    <name type="scientific">Kribbella yunnanensis</name>
    <dbReference type="NCBI Taxonomy" id="190194"/>
    <lineage>
        <taxon>Bacteria</taxon>
        <taxon>Bacillati</taxon>
        <taxon>Actinomycetota</taxon>
        <taxon>Actinomycetes</taxon>
        <taxon>Propionibacteriales</taxon>
        <taxon>Kribbellaceae</taxon>
        <taxon>Kribbella</taxon>
    </lineage>
</organism>
<dbReference type="InterPro" id="IPR016292">
    <property type="entry name" value="Epoxide_hydrolase"/>
</dbReference>
<dbReference type="InterPro" id="IPR010497">
    <property type="entry name" value="Epoxide_hydro_N"/>
</dbReference>
<dbReference type="PIRSF" id="PIRSF001112">
    <property type="entry name" value="Epoxide_hydrolase"/>
    <property type="match status" value="1"/>
</dbReference>
<keyword evidence="2" id="KW-0058">Aromatic hydrocarbons catabolism</keyword>
<comment type="caution">
    <text evidence="5">The sequence shown here is derived from an EMBL/GenBank/DDBJ whole genome shotgun (WGS) entry which is preliminary data.</text>
</comment>
<proteinExistence type="inferred from homology"/>
<evidence type="ECO:0000313" key="6">
    <source>
        <dbReference type="Proteomes" id="UP001500280"/>
    </source>
</evidence>
<protein>
    <recommendedName>
        <fullName evidence="4">Epoxide hydrolase N-terminal domain-containing protein</fullName>
    </recommendedName>
</protein>
<dbReference type="PRINTS" id="PR00412">
    <property type="entry name" value="EPOXHYDRLASE"/>
</dbReference>
<dbReference type="InterPro" id="IPR000639">
    <property type="entry name" value="Epox_hydrolase-like"/>
</dbReference>
<dbReference type="Gene3D" id="3.40.50.1820">
    <property type="entry name" value="alpha/beta hydrolase"/>
    <property type="match status" value="1"/>
</dbReference>
<dbReference type="Pfam" id="PF06441">
    <property type="entry name" value="EHN"/>
    <property type="match status" value="1"/>
</dbReference>
<evidence type="ECO:0000313" key="5">
    <source>
        <dbReference type="EMBL" id="GAA1709512.1"/>
    </source>
</evidence>
<comment type="similarity">
    <text evidence="1">Belongs to the peptidase S33 family.</text>
</comment>
<name>A0ABP4USW1_9ACTN</name>
<evidence type="ECO:0000256" key="3">
    <source>
        <dbReference type="ARBA" id="ARBA00022801"/>
    </source>
</evidence>
<gene>
    <name evidence="5" type="ORF">GCM10009745_66770</name>
</gene>
<feature type="domain" description="Epoxide hydrolase N-terminal" evidence="4">
    <location>
        <begin position="8"/>
        <end position="100"/>
    </location>
</feature>
<dbReference type="EMBL" id="BAAANF010000022">
    <property type="protein sequence ID" value="GAA1709512.1"/>
    <property type="molecule type" value="Genomic_DNA"/>
</dbReference>